<keyword evidence="2" id="KW-1185">Reference proteome</keyword>
<sequence>MKACKSCQQGRVTQALIGLANSKKTTTDKLTIVYCLEEREYKDKYKSCEKYQISN</sequence>
<evidence type="ECO:0000313" key="2">
    <source>
        <dbReference type="Proteomes" id="UP000245489"/>
    </source>
</evidence>
<proteinExistence type="predicted"/>
<comment type="caution">
    <text evidence="1">The sequence shown here is derived from an EMBL/GenBank/DDBJ whole genome shotgun (WGS) entry which is preliminary data.</text>
</comment>
<reference evidence="1 2" key="1">
    <citation type="submission" date="2018-05" db="EMBL/GenBank/DDBJ databases">
        <title>Genomic Encyclopedia of Archaeal and Bacterial Type Strains, Phase II (KMG-II): from individual species to whole genera.</title>
        <authorList>
            <person name="Goeker M."/>
        </authorList>
    </citation>
    <scope>NUCLEOTIDE SEQUENCE [LARGE SCALE GENOMIC DNA]</scope>
    <source>
        <strain evidence="1 2">DSM 22214</strain>
    </source>
</reference>
<name>A0A316DPW1_9BACT</name>
<dbReference type="EMBL" id="QGGO01000025">
    <property type="protein sequence ID" value="PWK20277.1"/>
    <property type="molecule type" value="Genomic_DNA"/>
</dbReference>
<organism evidence="1 2">
    <name type="scientific">Arcicella aurantiaca</name>
    <dbReference type="NCBI Taxonomy" id="591202"/>
    <lineage>
        <taxon>Bacteria</taxon>
        <taxon>Pseudomonadati</taxon>
        <taxon>Bacteroidota</taxon>
        <taxon>Cytophagia</taxon>
        <taxon>Cytophagales</taxon>
        <taxon>Flectobacillaceae</taxon>
        <taxon>Arcicella</taxon>
    </lineage>
</organism>
<dbReference type="AlphaFoldDB" id="A0A316DPW1"/>
<dbReference type="Proteomes" id="UP000245489">
    <property type="component" value="Unassembled WGS sequence"/>
</dbReference>
<evidence type="ECO:0000313" key="1">
    <source>
        <dbReference type="EMBL" id="PWK20277.1"/>
    </source>
</evidence>
<dbReference type="RefSeq" id="WP_158279631.1">
    <property type="nucleotide sequence ID" value="NZ_QGGO01000025.1"/>
</dbReference>
<accession>A0A316DPW1</accession>
<protein>
    <submittedName>
        <fullName evidence="1">Uncharacterized protein</fullName>
    </submittedName>
</protein>
<gene>
    <name evidence="1" type="ORF">LV89_03819</name>
</gene>